<dbReference type="GO" id="GO:0008863">
    <property type="term" value="F:formate dehydrogenase (NAD+) activity"/>
    <property type="evidence" value="ECO:0007669"/>
    <property type="project" value="UniProtKB-EC"/>
</dbReference>
<feature type="binding site" evidence="7">
    <location>
        <position position="23"/>
    </location>
    <ligand>
        <name>[4Fe-4S] cluster</name>
        <dbReference type="ChEBI" id="CHEBI:49883"/>
        <label>2</label>
    </ligand>
</feature>
<dbReference type="Gene3D" id="3.30.70.20">
    <property type="match status" value="2"/>
</dbReference>
<dbReference type="InterPro" id="IPR017896">
    <property type="entry name" value="4Fe4S_Fe-S-bd"/>
</dbReference>
<evidence type="ECO:0000256" key="6">
    <source>
        <dbReference type="ARBA" id="ARBA00023014"/>
    </source>
</evidence>
<feature type="binding site" evidence="7">
    <location>
        <position position="117"/>
    </location>
    <ligand>
        <name>[4Fe-4S] cluster</name>
        <dbReference type="ChEBI" id="CHEBI:49883"/>
        <label>3</label>
    </ligand>
</feature>
<comment type="subcellular location">
    <subcellularLocation>
        <location evidence="1">Cell envelope</location>
    </subcellularLocation>
</comment>
<keyword evidence="3 7" id="KW-0479">Metal-binding</keyword>
<dbReference type="GO" id="GO:0045333">
    <property type="term" value="P:cellular respiration"/>
    <property type="evidence" value="ECO:0007669"/>
    <property type="project" value="InterPro"/>
</dbReference>
<evidence type="ECO:0000259" key="8">
    <source>
        <dbReference type="PROSITE" id="PS51379"/>
    </source>
</evidence>
<dbReference type="EMBL" id="CP046457">
    <property type="protein sequence ID" value="QGT99104.1"/>
    <property type="molecule type" value="Genomic_DNA"/>
</dbReference>
<feature type="binding site" evidence="7">
    <location>
        <position position="134"/>
    </location>
    <ligand>
        <name>[4Fe-4S] cluster</name>
        <dbReference type="ChEBI" id="CHEBI:49883"/>
        <label>2</label>
    </ligand>
</feature>
<dbReference type="Pfam" id="PF13247">
    <property type="entry name" value="Fer4_11"/>
    <property type="match status" value="1"/>
</dbReference>
<keyword evidence="5 7" id="KW-0408">Iron</keyword>
<dbReference type="GO" id="GO:0046872">
    <property type="term" value="F:metal ion binding"/>
    <property type="evidence" value="ECO:0007669"/>
    <property type="project" value="UniProtKB-KW"/>
</dbReference>
<reference evidence="10" key="1">
    <citation type="journal article" date="2019" name="Microbiology">
        <title>Complete Genome Sequence of an Uncultured Bacterium of the Candidate Phylum Bipolaricaulota.</title>
        <authorList>
            <person name="Kadnikov V.V."/>
            <person name="Mardanov A.V."/>
            <person name="Beletsky A.V."/>
            <person name="Frank Y.A."/>
            <person name="Karnachuk O.V."/>
            <person name="Ravin N.V."/>
        </authorList>
    </citation>
    <scope>NUCLEOTIDE SEQUENCE [LARGE SCALE GENOMIC DNA]</scope>
</reference>
<gene>
    <name evidence="9" type="ORF">SYNTR_0511</name>
</gene>
<feature type="domain" description="4Fe-4S ferredoxin-type" evidence="8">
    <location>
        <begin position="98"/>
        <end position="127"/>
    </location>
</feature>
<evidence type="ECO:0000256" key="5">
    <source>
        <dbReference type="ARBA" id="ARBA00023004"/>
    </source>
</evidence>
<sequence>MARMANLYDVSKCTACRGCMVACKDWNKLPAVIKPFKGNYSTHEDVDPDTYTIVKFIEHEDALEDIQWNFLKYQCMHCSDPVCKKVCPSDAFFITEWGAVIKDSQKCVSCRYCEYSCPFMVPKYSGREDMVTKCTYCYDRVENGATPACSRTCPTGALTFGERHKLLVQAEERVKYLRANGYPNATIYGRHELGGLNKLYVLTDTPDKFDLPVNPTVSGTVGFWQDIVQPYFGWLMPLALAGSAVSFVTTRLLQNKSGDHGEGGHE</sequence>
<keyword evidence="2 7" id="KW-0004">4Fe-4S</keyword>
<feature type="binding site" evidence="7">
    <location>
        <position position="153"/>
    </location>
    <ligand>
        <name>[4Fe-4S] cluster</name>
        <dbReference type="ChEBI" id="CHEBI:49883"/>
        <label>1</label>
    </ligand>
</feature>
<name>A0A6I6DCK6_9FIRM</name>
<dbReference type="GO" id="GO:0015944">
    <property type="term" value="P:formate oxidation"/>
    <property type="evidence" value="ECO:0007669"/>
    <property type="project" value="InterPro"/>
</dbReference>
<feature type="binding site" evidence="7">
    <location>
        <position position="16"/>
    </location>
    <ligand>
        <name>[4Fe-4S] cluster</name>
        <dbReference type="ChEBI" id="CHEBI:49883"/>
        <label>1</label>
    </ligand>
</feature>
<evidence type="ECO:0000256" key="1">
    <source>
        <dbReference type="ARBA" id="ARBA00004196"/>
    </source>
</evidence>
<dbReference type="RefSeq" id="WP_156203033.1">
    <property type="nucleotide sequence ID" value="NZ_CP046457.1"/>
</dbReference>
<feature type="binding site" evidence="7">
    <location>
        <position position="78"/>
    </location>
    <ligand>
        <name>[4Fe-4S] cluster</name>
        <dbReference type="ChEBI" id="CHEBI:49883"/>
        <label>3</label>
    </ligand>
</feature>
<evidence type="ECO:0000256" key="7">
    <source>
        <dbReference type="PIRSR" id="PIRSR036298-50"/>
    </source>
</evidence>
<dbReference type="InterPro" id="IPR051555">
    <property type="entry name" value="FDH_Electron_Transfer_Unit"/>
</dbReference>
<accession>A0A6I6DCK6</accession>
<dbReference type="PROSITE" id="PS51379">
    <property type="entry name" value="4FE4S_FER_2"/>
    <property type="match status" value="2"/>
</dbReference>
<feature type="binding site" evidence="7">
    <location>
        <position position="13"/>
    </location>
    <ligand>
        <name>[4Fe-4S] cluster</name>
        <dbReference type="ChEBI" id="CHEBI:49883"/>
        <label>1</label>
    </ligand>
</feature>
<evidence type="ECO:0000313" key="10">
    <source>
        <dbReference type="Proteomes" id="UP000426444"/>
    </source>
</evidence>
<organism evidence="9 10">
    <name type="scientific">Candidatus Syntrophocurvum alkaliphilum</name>
    <dbReference type="NCBI Taxonomy" id="2293317"/>
    <lineage>
        <taxon>Bacteria</taxon>
        <taxon>Bacillati</taxon>
        <taxon>Bacillota</taxon>
        <taxon>Clostridia</taxon>
        <taxon>Eubacteriales</taxon>
        <taxon>Syntrophomonadaceae</taxon>
        <taxon>Candidatus Syntrophocurvum</taxon>
    </lineage>
</organism>
<dbReference type="GO" id="GO:0030313">
    <property type="term" value="C:cell envelope"/>
    <property type="evidence" value="ECO:0007669"/>
    <property type="project" value="UniProtKB-SubCell"/>
</dbReference>
<evidence type="ECO:0000256" key="2">
    <source>
        <dbReference type="ARBA" id="ARBA00022485"/>
    </source>
</evidence>
<dbReference type="InterPro" id="IPR014603">
    <property type="entry name" value="Formate_DH_Fe-S_su"/>
</dbReference>
<keyword evidence="6 7" id="KW-0411">Iron-sulfur</keyword>
<dbReference type="CDD" id="cd10562">
    <property type="entry name" value="FDH_b_like"/>
    <property type="match status" value="1"/>
</dbReference>
<feature type="binding site" evidence="7">
    <location>
        <position position="113"/>
    </location>
    <ligand>
        <name>[4Fe-4S] cluster</name>
        <dbReference type="ChEBI" id="CHEBI:49883"/>
        <label>4</label>
    </ligand>
</feature>
<proteinExistence type="predicted"/>
<feature type="binding site" evidence="7">
    <location>
        <position position="107"/>
    </location>
    <ligand>
        <name>[4Fe-4S] cluster</name>
        <dbReference type="ChEBI" id="CHEBI:49883"/>
        <label>4</label>
    </ligand>
</feature>
<dbReference type="InterPro" id="IPR017900">
    <property type="entry name" value="4Fe4S_Fe_S_CS"/>
</dbReference>
<dbReference type="Proteomes" id="UP000426444">
    <property type="component" value="Chromosome"/>
</dbReference>
<protein>
    <submittedName>
        <fullName evidence="9">Formate dehydrogenase O beta subunit</fullName>
        <ecNumber evidence="9">1.17.1.9</ecNumber>
    </submittedName>
</protein>
<evidence type="ECO:0000256" key="4">
    <source>
        <dbReference type="ARBA" id="ARBA00022737"/>
    </source>
</evidence>
<dbReference type="PROSITE" id="PS00198">
    <property type="entry name" value="4FE4S_FER_1"/>
    <property type="match status" value="1"/>
</dbReference>
<keyword evidence="4" id="KW-0677">Repeat</keyword>
<dbReference type="PIRSF" id="PIRSF036298">
    <property type="entry name" value="FDH_4Fe4S"/>
    <property type="match status" value="1"/>
</dbReference>
<dbReference type="PANTHER" id="PTHR43545">
    <property type="entry name" value="FORMATE DEHYDROGENASE, NITRATE-INDUCIBLE, IRON-SULFUR SUBUNIT"/>
    <property type="match status" value="1"/>
</dbReference>
<feature type="binding site" evidence="7">
    <location>
        <position position="75"/>
    </location>
    <ligand>
        <name>[4Fe-4S] cluster</name>
        <dbReference type="ChEBI" id="CHEBI:49883"/>
        <label>3</label>
    </ligand>
</feature>
<dbReference type="OrthoDB" id="9810688at2"/>
<comment type="cofactor">
    <cofactor evidence="7">
        <name>[4Fe-4S] cluster</name>
        <dbReference type="ChEBI" id="CHEBI:49883"/>
    </cofactor>
    <text evidence="7">Binds 4 [4Fe-4S] clusters per subunit.</text>
</comment>
<feature type="binding site" evidence="7">
    <location>
        <position position="149"/>
    </location>
    <ligand>
        <name>[4Fe-4S] cluster</name>
        <dbReference type="ChEBI" id="CHEBI:49883"/>
        <label>2</label>
    </ligand>
</feature>
<evidence type="ECO:0000256" key="3">
    <source>
        <dbReference type="ARBA" id="ARBA00022723"/>
    </source>
</evidence>
<feature type="binding site" evidence="7">
    <location>
        <position position="137"/>
    </location>
    <ligand>
        <name>[4Fe-4S] cluster</name>
        <dbReference type="ChEBI" id="CHEBI:49883"/>
        <label>2</label>
    </ligand>
</feature>
<feature type="binding site" evidence="7">
    <location>
        <position position="83"/>
    </location>
    <ligand>
        <name>[4Fe-4S] cluster</name>
        <dbReference type="ChEBI" id="CHEBI:49883"/>
        <label>3</label>
    </ligand>
</feature>
<dbReference type="AlphaFoldDB" id="A0A6I6DCK6"/>
<feature type="binding site" evidence="7">
    <location>
        <position position="19"/>
    </location>
    <ligand>
        <name>[4Fe-4S] cluster</name>
        <dbReference type="ChEBI" id="CHEBI:49883"/>
        <label>1</label>
    </ligand>
</feature>
<dbReference type="SUPFAM" id="SSF54862">
    <property type="entry name" value="4Fe-4S ferredoxins"/>
    <property type="match status" value="1"/>
</dbReference>
<feature type="domain" description="4Fe-4S ferredoxin-type" evidence="8">
    <location>
        <begin position="64"/>
        <end position="97"/>
    </location>
</feature>
<dbReference type="PANTHER" id="PTHR43545:SF6">
    <property type="entry name" value="FORMATE DEHYDROGENASE, NITRATE-INDUCIBLE, IRON-SULFUR SUBUNIT"/>
    <property type="match status" value="1"/>
</dbReference>
<feature type="binding site" evidence="7">
    <location>
        <position position="87"/>
    </location>
    <ligand>
        <name>[4Fe-4S] cluster</name>
        <dbReference type="ChEBI" id="CHEBI:49883"/>
        <label>4</label>
    </ligand>
</feature>
<evidence type="ECO:0000313" key="9">
    <source>
        <dbReference type="EMBL" id="QGT99104.1"/>
    </source>
</evidence>
<keyword evidence="9" id="KW-0560">Oxidoreductase</keyword>
<dbReference type="EC" id="1.17.1.9" evidence="9"/>
<dbReference type="GO" id="GO:0051539">
    <property type="term" value="F:4 iron, 4 sulfur cluster binding"/>
    <property type="evidence" value="ECO:0007669"/>
    <property type="project" value="UniProtKB-KW"/>
</dbReference>
<dbReference type="KEGG" id="salq:SYNTR_0511"/>
<feature type="binding site" evidence="7">
    <location>
        <position position="110"/>
    </location>
    <ligand>
        <name>[4Fe-4S] cluster</name>
        <dbReference type="ChEBI" id="CHEBI:49883"/>
        <label>4</label>
    </ligand>
</feature>
<keyword evidence="10" id="KW-1185">Reference proteome</keyword>